<keyword evidence="2" id="KW-1185">Reference proteome</keyword>
<dbReference type="EMBL" id="CP113520">
    <property type="protein sequence ID" value="WAJ28545.1"/>
    <property type="molecule type" value="Genomic_DNA"/>
</dbReference>
<keyword evidence="1" id="KW-0032">Aminotransferase</keyword>
<proteinExistence type="predicted"/>
<organism evidence="1 2">
    <name type="scientific">Antarcticirhabdus aurantiaca</name>
    <dbReference type="NCBI Taxonomy" id="2606717"/>
    <lineage>
        <taxon>Bacteria</taxon>
        <taxon>Pseudomonadati</taxon>
        <taxon>Pseudomonadota</taxon>
        <taxon>Alphaproteobacteria</taxon>
        <taxon>Hyphomicrobiales</taxon>
        <taxon>Aurantimonadaceae</taxon>
        <taxon>Antarcticirhabdus</taxon>
    </lineage>
</organism>
<gene>
    <name evidence="1" type="ORF">OXU80_27725</name>
</gene>
<name>A0ACD4NNU6_9HYPH</name>
<sequence>MSLANPLVRGVGAPPVALGAAWGAAYDGRAGPLIDCSQAVPGHPPPALLAEALGRAAEAPAVARYGPIPGDPAFRAAYAAHVSARYGTEIAPERVVVTAGCNQAFVAAIVALARAGEAVLLPTPWYFNHQMTLAMLGIEARPLPTRPEDGFLASPEAVEAAIDDRVRALVIVSPNNPTGAVYPPAAIERLFAICRERNIALILDETYRDFLDPEAGPPHRLFGMEGADTHLLSLYSFSKAYAIPGHRLGAVVAGTGMVGELVKVIDCVQICAPRVPQAALAADGMIAALAPFRDETARAIAARAALFRDTIAAVPGWDLLQIGAYFAYLRHPFRGVSSRIVAEALAERMGIVALPGSFFGPAGEDFLRVAFANVGDAAVAEIGRRLSRFRLD</sequence>
<protein>
    <submittedName>
        <fullName evidence="1">Aminotransferase</fullName>
    </submittedName>
</protein>
<dbReference type="Proteomes" id="UP001163223">
    <property type="component" value="Chromosome"/>
</dbReference>
<reference evidence="1" key="1">
    <citation type="submission" date="2022-11" db="EMBL/GenBank/DDBJ databases">
        <title>beta-Carotene-producing bacterium, Jeongeuplla avenae sp. nov., alleviates the salt stress of Arabidopsis seedlings.</title>
        <authorList>
            <person name="Jiang L."/>
            <person name="Lee J."/>
        </authorList>
    </citation>
    <scope>NUCLEOTIDE SEQUENCE</scope>
    <source>
        <strain evidence="1">DY_R2A_6</strain>
    </source>
</reference>
<accession>A0ACD4NNU6</accession>
<evidence type="ECO:0000313" key="2">
    <source>
        <dbReference type="Proteomes" id="UP001163223"/>
    </source>
</evidence>
<evidence type="ECO:0000313" key="1">
    <source>
        <dbReference type="EMBL" id="WAJ28545.1"/>
    </source>
</evidence>
<keyword evidence="1" id="KW-0808">Transferase</keyword>